<reference evidence="2" key="1">
    <citation type="submission" date="2023-03" db="UniProtKB">
        <authorList>
            <consortium name="EnsemblPlants"/>
        </authorList>
    </citation>
    <scope>IDENTIFICATION</scope>
</reference>
<protein>
    <submittedName>
        <fullName evidence="2">Uncharacterized protein</fullName>
    </submittedName>
</protein>
<dbReference type="AlphaFoldDB" id="A0A9I9D5M7"/>
<sequence>MVGKGKRSVVRNISLRGVTMGGTLTHKSQITTQPATDRNARSIRRDAKKRNEIRRSERKEPSILVDNLYE</sequence>
<dbReference type="EnsemblPlants" id="MELO3C013177.2.1">
    <property type="protein sequence ID" value="MELO3C013177.2.1"/>
    <property type="gene ID" value="MELO3C013177.2"/>
</dbReference>
<organism evidence="2">
    <name type="scientific">Cucumis melo</name>
    <name type="common">Muskmelon</name>
    <dbReference type="NCBI Taxonomy" id="3656"/>
    <lineage>
        <taxon>Eukaryota</taxon>
        <taxon>Viridiplantae</taxon>
        <taxon>Streptophyta</taxon>
        <taxon>Embryophyta</taxon>
        <taxon>Tracheophyta</taxon>
        <taxon>Spermatophyta</taxon>
        <taxon>Magnoliopsida</taxon>
        <taxon>eudicotyledons</taxon>
        <taxon>Gunneridae</taxon>
        <taxon>Pentapetalae</taxon>
        <taxon>rosids</taxon>
        <taxon>fabids</taxon>
        <taxon>Cucurbitales</taxon>
        <taxon>Cucurbitaceae</taxon>
        <taxon>Benincaseae</taxon>
        <taxon>Cucumis</taxon>
    </lineage>
</organism>
<dbReference type="Gramene" id="MELO3C013177.2.1">
    <property type="protein sequence ID" value="MELO3C013177.2.1"/>
    <property type="gene ID" value="MELO3C013177.2"/>
</dbReference>
<evidence type="ECO:0000256" key="1">
    <source>
        <dbReference type="SAM" id="MobiDB-lite"/>
    </source>
</evidence>
<evidence type="ECO:0000313" key="2">
    <source>
        <dbReference type="EnsemblPlants" id="MELO3C013177.2.1"/>
    </source>
</evidence>
<feature type="compositionally biased region" description="Basic and acidic residues" evidence="1">
    <location>
        <begin position="38"/>
        <end position="61"/>
    </location>
</feature>
<name>A0A9I9D5M7_CUCME</name>
<accession>A0A9I9D5M7</accession>
<feature type="compositionally biased region" description="Polar residues" evidence="1">
    <location>
        <begin position="25"/>
        <end position="36"/>
    </location>
</feature>
<feature type="region of interest" description="Disordered" evidence="1">
    <location>
        <begin position="21"/>
        <end position="70"/>
    </location>
</feature>
<proteinExistence type="predicted"/>